<dbReference type="AlphaFoldDB" id="A0A1J5NSI1"/>
<reference evidence="1 2" key="1">
    <citation type="submission" date="2016-08" db="EMBL/GenBank/DDBJ databases">
        <title>Genome-based comparison of Moorella thermoacetic strains.</title>
        <authorList>
            <person name="Poehlein A."/>
            <person name="Bengelsdorf F.R."/>
            <person name="Esser C."/>
            <person name="Duerre P."/>
            <person name="Daniel R."/>
        </authorList>
    </citation>
    <scope>NUCLEOTIDE SEQUENCE [LARGE SCALE GENOMIC DNA]</scope>
    <source>
        <strain evidence="1 2">DSM 21394</strain>
    </source>
</reference>
<proteinExistence type="predicted"/>
<organism evidence="1 2">
    <name type="scientific">Neomoorella thermoacetica</name>
    <name type="common">Clostridium thermoaceticum</name>
    <dbReference type="NCBI Taxonomy" id="1525"/>
    <lineage>
        <taxon>Bacteria</taxon>
        <taxon>Bacillati</taxon>
        <taxon>Bacillota</taxon>
        <taxon>Clostridia</taxon>
        <taxon>Neomoorellales</taxon>
        <taxon>Neomoorellaceae</taxon>
        <taxon>Neomoorella</taxon>
    </lineage>
</organism>
<protein>
    <recommendedName>
        <fullName evidence="3">Lipoprotein</fullName>
    </recommendedName>
</protein>
<dbReference type="Proteomes" id="UP000182811">
    <property type="component" value="Unassembled WGS sequence"/>
</dbReference>
<evidence type="ECO:0008006" key="3">
    <source>
        <dbReference type="Google" id="ProtNLM"/>
    </source>
</evidence>
<dbReference type="PROSITE" id="PS51257">
    <property type="entry name" value="PROKAR_LIPOPROTEIN"/>
    <property type="match status" value="1"/>
</dbReference>
<evidence type="ECO:0000313" key="2">
    <source>
        <dbReference type="Proteomes" id="UP000182811"/>
    </source>
</evidence>
<name>A0A1J5NSI1_NEOTH</name>
<evidence type="ECO:0000313" key="1">
    <source>
        <dbReference type="EMBL" id="OIQ61192.1"/>
    </source>
</evidence>
<gene>
    <name evidence="1" type="ORF">MOTE_02680</name>
</gene>
<dbReference type="EMBL" id="MDDC01000002">
    <property type="protein sequence ID" value="OIQ61192.1"/>
    <property type="molecule type" value="Genomic_DNA"/>
</dbReference>
<comment type="caution">
    <text evidence="1">The sequence shown here is derived from an EMBL/GenBank/DDBJ whole genome shotgun (WGS) entry which is preliminary data.</text>
</comment>
<sequence>MKRFLSSLLVILTIALFLAGCGSSKKSVSVQSGSTDENYRGVIYQDGLQGPESGKPNI</sequence>
<accession>A0A1J5NSI1</accession>